<dbReference type="KEGG" id="opa:HPODL_00327"/>
<reference evidence="2 3" key="1">
    <citation type="journal article" date="2013" name="BMC Genomics">
        <title>Genome sequence and analysis of methylotrophic yeast Hansenula polymorpha DL1.</title>
        <authorList>
            <person name="Ravin N.V."/>
            <person name="Eldarov M.A."/>
            <person name="Kadnikov V.V."/>
            <person name="Beletsky A.V."/>
            <person name="Schneider J."/>
            <person name="Mardanova E.S."/>
            <person name="Smekalova E.M."/>
            <person name="Zvereva M.I."/>
            <person name="Dontsova O.A."/>
            <person name="Mardanov A.V."/>
            <person name="Skryabin K.G."/>
        </authorList>
    </citation>
    <scope>NUCLEOTIDE SEQUENCE [LARGE SCALE GENOMIC DNA]</scope>
    <source>
        <strain evidence="3">ATCC 26012 / BCRC 20466 / JCM 22074 / NRRL Y-7560 / DL-1</strain>
    </source>
</reference>
<evidence type="ECO:0000256" key="1">
    <source>
        <dbReference type="SAM" id="Phobius"/>
    </source>
</evidence>
<comment type="caution">
    <text evidence="2">The sequence shown here is derived from an EMBL/GenBank/DDBJ whole genome shotgun (WGS) entry which is preliminary data.</text>
</comment>
<dbReference type="Proteomes" id="UP000008673">
    <property type="component" value="Unassembled WGS sequence"/>
</dbReference>
<dbReference type="AlphaFoldDB" id="W1QIY2"/>
<protein>
    <recommendedName>
        <fullName evidence="4">Phospholipid/glycerol acyltransferase domain-containing protein</fullName>
    </recommendedName>
</protein>
<keyword evidence="3" id="KW-1185">Reference proteome</keyword>
<organism evidence="2 3">
    <name type="scientific">Ogataea parapolymorpha (strain ATCC 26012 / BCRC 20466 / JCM 22074 / NRRL Y-7560 / DL-1)</name>
    <name type="common">Yeast</name>
    <name type="synonym">Hansenula polymorpha</name>
    <dbReference type="NCBI Taxonomy" id="871575"/>
    <lineage>
        <taxon>Eukaryota</taxon>
        <taxon>Fungi</taxon>
        <taxon>Dikarya</taxon>
        <taxon>Ascomycota</taxon>
        <taxon>Saccharomycotina</taxon>
        <taxon>Pichiomycetes</taxon>
        <taxon>Pichiales</taxon>
        <taxon>Pichiaceae</taxon>
        <taxon>Ogataea</taxon>
    </lineage>
</organism>
<dbReference type="OrthoDB" id="272512at2759"/>
<gene>
    <name evidence="2" type="ORF">HPODL_00327</name>
</gene>
<evidence type="ECO:0000313" key="2">
    <source>
        <dbReference type="EMBL" id="ESX00914.1"/>
    </source>
</evidence>
<dbReference type="STRING" id="871575.W1QIY2"/>
<evidence type="ECO:0000313" key="3">
    <source>
        <dbReference type="Proteomes" id="UP000008673"/>
    </source>
</evidence>
<name>W1QIY2_OGAPD</name>
<feature type="transmembrane region" description="Helical" evidence="1">
    <location>
        <begin position="21"/>
        <end position="42"/>
    </location>
</feature>
<evidence type="ECO:0008006" key="4">
    <source>
        <dbReference type="Google" id="ProtNLM"/>
    </source>
</evidence>
<dbReference type="eggNOG" id="ENOG502SABN">
    <property type="taxonomic scope" value="Eukaryota"/>
</dbReference>
<dbReference type="GeneID" id="25769799"/>
<dbReference type="EMBL" id="AEOI02000005">
    <property type="protein sequence ID" value="ESX00914.1"/>
    <property type="molecule type" value="Genomic_DNA"/>
</dbReference>
<dbReference type="HOGENOM" id="CLU_048121_1_0_1"/>
<proteinExistence type="predicted"/>
<dbReference type="RefSeq" id="XP_013935748.1">
    <property type="nucleotide sequence ID" value="XM_014080273.1"/>
</dbReference>
<accession>W1QIY2</accession>
<dbReference type="OMA" id="NCIFLTA"/>
<sequence>MPIPPAKRPVLVKYVLGPILALLKTVLSVFLFLLAAVCWPVGFLFRPVIRLLLLVTFNVSEIEFLADGVKKSNTKLINSKRPDIGQLVFVNFSSPLDCLVLYLVSKSSNCIFLTADSRGNLRKLNGFLDTFSFALAEPKLSTQAADPVDLFKLKNNVVFVLAEGTTSNNRSVLAFPPIELTAMHSAYKNTFEFKAISIKVLPPSLVTTPIPQSATSYLFSHLSHVKSDVKFKLKSFDLGDLKPTTIREKLSNYGSLKLTGPDLDMVKKLSFISAYNKTSRRV</sequence>
<keyword evidence="1" id="KW-0812">Transmembrane</keyword>
<keyword evidence="1" id="KW-0472">Membrane</keyword>
<keyword evidence="1" id="KW-1133">Transmembrane helix</keyword>